<evidence type="ECO:0000256" key="1">
    <source>
        <dbReference type="PIRNR" id="PIRNR002786"/>
    </source>
</evidence>
<dbReference type="Pfam" id="PF21687">
    <property type="entry name" value="T2SSK_1st"/>
    <property type="match status" value="1"/>
</dbReference>
<evidence type="ECO:0000256" key="2">
    <source>
        <dbReference type="SAM" id="MobiDB-lite"/>
    </source>
</evidence>
<dbReference type="SUPFAM" id="SSF54523">
    <property type="entry name" value="Pili subunits"/>
    <property type="match status" value="1"/>
</dbReference>
<dbReference type="InterPro" id="IPR049031">
    <property type="entry name" value="T2SSK_SAM-like_1st"/>
</dbReference>
<protein>
    <recommendedName>
        <fullName evidence="1">Type II secretion system protein K</fullName>
    </recommendedName>
</protein>
<dbReference type="InterPro" id="IPR049179">
    <property type="entry name" value="T2SSK_SAM-like_2nd"/>
</dbReference>
<keyword evidence="1" id="KW-0472">Membrane</keyword>
<proteinExistence type="inferred from homology"/>
<comment type="subcellular location">
    <subcellularLocation>
        <location evidence="1">Cell inner membrane</location>
    </subcellularLocation>
</comment>
<feature type="domain" description="T2SS protein K second SAM-like" evidence="3">
    <location>
        <begin position="258"/>
        <end position="313"/>
    </location>
</feature>
<accession>A0ABU8VJT3</accession>
<keyword evidence="1" id="KW-0997">Cell inner membrane</keyword>
<evidence type="ECO:0000313" key="5">
    <source>
        <dbReference type="EMBL" id="MEJ8813923.1"/>
    </source>
</evidence>
<comment type="similarity">
    <text evidence="1">Belongs to the GSP K family.</text>
</comment>
<name>A0ABU8VJT3_9BURK</name>
<evidence type="ECO:0000313" key="6">
    <source>
        <dbReference type="Proteomes" id="UP001365846"/>
    </source>
</evidence>
<dbReference type="InterPro" id="IPR005628">
    <property type="entry name" value="GspK"/>
</dbReference>
<dbReference type="InterPro" id="IPR045584">
    <property type="entry name" value="Pilin-like"/>
</dbReference>
<keyword evidence="1" id="KW-0813">Transport</keyword>
<feature type="compositionally biased region" description="Low complexity" evidence="2">
    <location>
        <begin position="171"/>
        <end position="222"/>
    </location>
</feature>
<gene>
    <name evidence="5" type="primary">gspK</name>
    <name evidence="5" type="ORF">WKW77_22745</name>
</gene>
<dbReference type="NCBIfam" id="NF037980">
    <property type="entry name" value="T2SS_GspK"/>
    <property type="match status" value="1"/>
</dbReference>
<feature type="domain" description="T2SS protein K first SAM-like" evidence="4">
    <location>
        <begin position="123"/>
        <end position="253"/>
    </location>
</feature>
<dbReference type="EMBL" id="JBBKZU010000010">
    <property type="protein sequence ID" value="MEJ8813923.1"/>
    <property type="molecule type" value="Genomic_DNA"/>
</dbReference>
<keyword evidence="1" id="KW-1003">Cell membrane</keyword>
<dbReference type="PIRSF" id="PIRSF002786">
    <property type="entry name" value="XcpX"/>
    <property type="match status" value="1"/>
</dbReference>
<dbReference type="Proteomes" id="UP001365846">
    <property type="component" value="Unassembled WGS sequence"/>
</dbReference>
<keyword evidence="6" id="KW-1185">Reference proteome</keyword>
<reference evidence="5 6" key="1">
    <citation type="submission" date="2024-03" db="EMBL/GenBank/DDBJ databases">
        <title>Novel species of the genus Variovorax.</title>
        <authorList>
            <person name="Liu Q."/>
            <person name="Xin Y.-H."/>
        </authorList>
    </citation>
    <scope>NUCLEOTIDE SEQUENCE [LARGE SCALE GENOMIC DNA]</scope>
    <source>
        <strain evidence="5 6">KACC 18899</strain>
    </source>
</reference>
<feature type="region of interest" description="Disordered" evidence="2">
    <location>
        <begin position="171"/>
        <end position="223"/>
    </location>
</feature>
<evidence type="ECO:0000259" key="3">
    <source>
        <dbReference type="Pfam" id="PF03934"/>
    </source>
</evidence>
<dbReference type="RefSeq" id="WP_340359143.1">
    <property type="nucleotide sequence ID" value="NZ_JBBKZU010000010.1"/>
</dbReference>
<sequence length="366" mass="38700">MKRTQHGAALLTAMLTVTLVATFAAAALWQQWRSTEVEGAERARVQSGWILIGALDWSRLILREDARASSASGGADHLAEPWAVPLAEAKLSSFLAADKNISSDALEGLPDAFLSGQIIDAQSKLNVMNLVDGGKPVESAVTAFTKLFQLLDLPAGEVNVLVSNLQRALPPAATTSTSSATPGSTATTTTGTTSTTSTGSTSTTSTTGATGTTAASNSPGTGPLMPQHTYQLVWLGLSSSTAAALEPYVTVLPVKTPLNLNTASAEAIYASAPKLDMASAKRLVERRARSYFRSPADASALVQESSTQFTDTNQYSVATSYFEVQARLRLDNAWVEERTLLQRDNLDVRIVWRERGAGATVLPPKS</sequence>
<organism evidence="5 6">
    <name type="scientific">Variovorax ureilyticus</name>
    <dbReference type="NCBI Taxonomy" id="1836198"/>
    <lineage>
        <taxon>Bacteria</taxon>
        <taxon>Pseudomonadati</taxon>
        <taxon>Pseudomonadota</taxon>
        <taxon>Betaproteobacteria</taxon>
        <taxon>Burkholderiales</taxon>
        <taxon>Comamonadaceae</taxon>
        <taxon>Variovorax</taxon>
    </lineage>
</organism>
<evidence type="ECO:0000259" key="4">
    <source>
        <dbReference type="Pfam" id="PF21687"/>
    </source>
</evidence>
<comment type="caution">
    <text evidence="5">The sequence shown here is derived from an EMBL/GenBank/DDBJ whole genome shotgun (WGS) entry which is preliminary data.</text>
</comment>
<dbReference type="Pfam" id="PF03934">
    <property type="entry name" value="T2SSK"/>
    <property type="match status" value="1"/>
</dbReference>